<dbReference type="PANTHER" id="PTHR43845">
    <property type="entry name" value="BLR5969 PROTEIN"/>
    <property type="match status" value="1"/>
</dbReference>
<proteinExistence type="predicted"/>
<dbReference type="GeneID" id="36523215"/>
<dbReference type="RefSeq" id="XP_024674445.1">
    <property type="nucleotide sequence ID" value="XM_024816055.1"/>
</dbReference>
<protein>
    <submittedName>
        <fullName evidence="1">Uncharacterized protein</fullName>
    </submittedName>
</protein>
<dbReference type="EMBL" id="KZ559124">
    <property type="protein sequence ID" value="PLB40433.1"/>
    <property type="molecule type" value="Genomic_DNA"/>
</dbReference>
<organism evidence="1 2">
    <name type="scientific">Aspergillus candidus</name>
    <dbReference type="NCBI Taxonomy" id="41067"/>
    <lineage>
        <taxon>Eukaryota</taxon>
        <taxon>Fungi</taxon>
        <taxon>Dikarya</taxon>
        <taxon>Ascomycota</taxon>
        <taxon>Pezizomycotina</taxon>
        <taxon>Eurotiomycetes</taxon>
        <taxon>Eurotiomycetidae</taxon>
        <taxon>Eurotiales</taxon>
        <taxon>Aspergillaceae</taxon>
        <taxon>Aspergillus</taxon>
        <taxon>Aspergillus subgen. Circumdati</taxon>
    </lineage>
</organism>
<keyword evidence="2" id="KW-1185">Reference proteome</keyword>
<dbReference type="PANTHER" id="PTHR43845:SF1">
    <property type="entry name" value="BLR5969 PROTEIN"/>
    <property type="match status" value="1"/>
</dbReference>
<accession>A0A2I2FII9</accession>
<reference evidence="1 2" key="1">
    <citation type="submission" date="2017-12" db="EMBL/GenBank/DDBJ databases">
        <authorList>
            <consortium name="DOE Joint Genome Institute"/>
            <person name="Haridas S."/>
            <person name="Kjaerbolling I."/>
            <person name="Vesth T.C."/>
            <person name="Frisvad J.C."/>
            <person name="Nybo J.L."/>
            <person name="Theobald S."/>
            <person name="Kuo A."/>
            <person name="Bowyer P."/>
            <person name="Matsuda Y."/>
            <person name="Mondo S."/>
            <person name="Lyhne E.K."/>
            <person name="Kogle M.E."/>
            <person name="Clum A."/>
            <person name="Lipzen A."/>
            <person name="Salamov A."/>
            <person name="Ngan C.Y."/>
            <person name="Daum C."/>
            <person name="Chiniquy J."/>
            <person name="Barry K."/>
            <person name="LaButti K."/>
            <person name="Simmons B.A."/>
            <person name="Magnuson J.K."/>
            <person name="Mortensen U.H."/>
            <person name="Larsen T.O."/>
            <person name="Grigoriev I.V."/>
            <person name="Baker S.E."/>
            <person name="Andersen M.R."/>
            <person name="Nordberg H.P."/>
            <person name="Cantor M.N."/>
            <person name="Hua S.X."/>
        </authorList>
    </citation>
    <scope>NUCLEOTIDE SEQUENCE [LARGE SCALE GENOMIC DNA]</scope>
    <source>
        <strain evidence="1 2">CBS 102.13</strain>
    </source>
</reference>
<dbReference type="AlphaFoldDB" id="A0A2I2FII9"/>
<evidence type="ECO:0000313" key="2">
    <source>
        <dbReference type="Proteomes" id="UP000234585"/>
    </source>
</evidence>
<dbReference type="OrthoDB" id="10047078at2759"/>
<name>A0A2I2FII9_ASPCN</name>
<dbReference type="Proteomes" id="UP000234585">
    <property type="component" value="Unassembled WGS sequence"/>
</dbReference>
<gene>
    <name evidence="1" type="ORF">BDW47DRAFT_123456</name>
</gene>
<evidence type="ECO:0000313" key="1">
    <source>
        <dbReference type="EMBL" id="PLB40433.1"/>
    </source>
</evidence>
<sequence length="317" mass="34890">MSRHKNTYRHGSYVSFTGGGSGKVPMVFAVDVRENRRQRAQMGQWETPSYEAAIAFTEHRTLDLITGIMENADATILSAGSVMSPAEVTKAMRDYHVNVLTGDGSRIAQVVCHIASLPRAERAHHPLQDHLHLGAAHSSDSAATDFLIDTRDIHIEILPPSAASTGNCSCDGVLSLPDGEMGLIVQASLQRLHNPLVRYVTGDIGSLHTVPDHVATQIPASERKHLRWDMMYFDVDKVEAIFEAPECGILQWQVILGGADDGSPVATLEELVDRLRGFWSVLPENEHLVRIVFVKGLAEFQTSATAGKVIRFVDRWH</sequence>